<evidence type="ECO:0000313" key="2">
    <source>
        <dbReference type="EMBL" id="ALD66777.1"/>
    </source>
</evidence>
<accession>A0A0M4KD43</accession>
<keyword evidence="3" id="KW-1185">Reference proteome</keyword>
<dbReference type="STRING" id="362837.SCANT_v1c08710"/>
<dbReference type="RefSeq" id="WP_053946525.1">
    <property type="nucleotide sequence ID" value="NZ_CP012622.1"/>
</dbReference>
<gene>
    <name evidence="2" type="ORF">SCANT_v1c08710</name>
</gene>
<sequence>MFKLIRFASWVFIGMMLAPKKGVEIRADFVDYLKKYRPQIKRLITTIEETWEKSQGNESDEIVANVEMKLSNIRQASDELDAAKTKELAFKALQKIGQATVKIGQEISKSDNVKIIAKDLALITVDIIDKADDVYSKVKDVSISMSDDVYENGDSKKVKAKPKIKKEK</sequence>
<reference evidence="2 3" key="1">
    <citation type="journal article" date="2015" name="Genome Announc.">
        <title>Complete Genome Sequence of Spiroplasma cantharicola CC-1T (DSM 21588), a Bacterium Isolated from Soldier Beetle (Cantharis carolinus).</title>
        <authorList>
            <person name="Lo W.S."/>
            <person name="Liu P.Y."/>
            <person name="Kuo C.H."/>
        </authorList>
    </citation>
    <scope>NUCLEOTIDE SEQUENCE [LARGE SCALE GENOMIC DNA]</scope>
    <source>
        <strain evidence="2 3">CC-1</strain>
    </source>
</reference>
<dbReference type="KEGG" id="scj:SCANT_v1c08710"/>
<dbReference type="OrthoDB" id="389053at2"/>
<feature type="compositionally biased region" description="Basic residues" evidence="1">
    <location>
        <begin position="158"/>
        <end position="168"/>
    </location>
</feature>
<organism evidence="2 3">
    <name type="scientific">Spiroplasma cantharicola</name>
    <dbReference type="NCBI Taxonomy" id="362837"/>
    <lineage>
        <taxon>Bacteria</taxon>
        <taxon>Bacillati</taxon>
        <taxon>Mycoplasmatota</taxon>
        <taxon>Mollicutes</taxon>
        <taxon>Entomoplasmatales</taxon>
        <taxon>Spiroplasmataceae</taxon>
        <taxon>Spiroplasma</taxon>
    </lineage>
</organism>
<proteinExistence type="predicted"/>
<feature type="region of interest" description="Disordered" evidence="1">
    <location>
        <begin position="148"/>
        <end position="168"/>
    </location>
</feature>
<name>A0A0M4KD43_9MOLU</name>
<evidence type="ECO:0000313" key="3">
    <source>
        <dbReference type="Proteomes" id="UP000063919"/>
    </source>
</evidence>
<dbReference type="Proteomes" id="UP000063919">
    <property type="component" value="Chromosome"/>
</dbReference>
<protein>
    <submittedName>
        <fullName evidence="2">Uncharacterized protein</fullName>
    </submittedName>
</protein>
<dbReference type="EMBL" id="CP012622">
    <property type="protein sequence ID" value="ALD66777.1"/>
    <property type="molecule type" value="Genomic_DNA"/>
</dbReference>
<dbReference type="PATRIC" id="fig|362837.3.peg.887"/>
<evidence type="ECO:0000256" key="1">
    <source>
        <dbReference type="SAM" id="MobiDB-lite"/>
    </source>
</evidence>
<dbReference type="AlphaFoldDB" id="A0A0M4KD43"/>